<dbReference type="EMBL" id="CDOI01000175">
    <property type="protein sequence ID" value="CEN48614.1"/>
    <property type="molecule type" value="Genomic_DNA"/>
</dbReference>
<protein>
    <submittedName>
        <fullName evidence="1">Uncharacterized protein</fullName>
    </submittedName>
</protein>
<name>A0A0B7ID24_9FLAO</name>
<gene>
    <name evidence="1" type="ORF">CCAND38_610013</name>
</gene>
<evidence type="ECO:0000313" key="2">
    <source>
        <dbReference type="Proteomes" id="UP000045051"/>
    </source>
</evidence>
<sequence length="54" mass="6038">MKNMENLLKNSTPAKKIDCAIRQITVPIPIKWLNEGSPKSSGAYVFTKFNLSTI</sequence>
<organism evidence="1 2">
    <name type="scientific">Capnocytophaga canis</name>
    <dbReference type="NCBI Taxonomy" id="1848903"/>
    <lineage>
        <taxon>Bacteria</taxon>
        <taxon>Pseudomonadati</taxon>
        <taxon>Bacteroidota</taxon>
        <taxon>Flavobacteriia</taxon>
        <taxon>Flavobacteriales</taxon>
        <taxon>Flavobacteriaceae</taxon>
        <taxon>Capnocytophaga</taxon>
    </lineage>
</organism>
<dbReference type="Proteomes" id="UP000045051">
    <property type="component" value="Unassembled WGS sequence"/>
</dbReference>
<dbReference type="AlphaFoldDB" id="A0A0B7ID24"/>
<evidence type="ECO:0000313" key="1">
    <source>
        <dbReference type="EMBL" id="CEN48614.1"/>
    </source>
</evidence>
<accession>A0A0B7ID24</accession>
<keyword evidence="2" id="KW-1185">Reference proteome</keyword>
<proteinExistence type="predicted"/>
<reference evidence="1 2" key="1">
    <citation type="submission" date="2015-01" db="EMBL/GenBank/DDBJ databases">
        <authorList>
            <person name="Xiang T."/>
            <person name="Song Y."/>
            <person name="Huang L."/>
            <person name="Wang B."/>
            <person name="Wu P."/>
        </authorList>
    </citation>
    <scope>NUCLEOTIDE SEQUENCE [LARGE SCALE GENOMIC DNA]</scope>
    <source>
        <strain evidence="1 2">CcD38</strain>
    </source>
</reference>